<proteinExistence type="predicted"/>
<reference evidence="1 2" key="1">
    <citation type="submission" date="2019-06" db="EMBL/GenBank/DDBJ databases">
        <title>Genome of Methylobacterium sp. 17Sr1-39.</title>
        <authorList>
            <person name="Seo T."/>
        </authorList>
    </citation>
    <scope>NUCLEOTIDE SEQUENCE [LARGE SCALE GENOMIC DNA]</scope>
    <source>
        <strain evidence="1 2">17Sr1-39</strain>
    </source>
</reference>
<evidence type="ECO:0000313" key="1">
    <source>
        <dbReference type="EMBL" id="TNC11692.1"/>
    </source>
</evidence>
<organism evidence="1 2">
    <name type="scientific">Methylobacterium terricola</name>
    <dbReference type="NCBI Taxonomy" id="2583531"/>
    <lineage>
        <taxon>Bacteria</taxon>
        <taxon>Pseudomonadati</taxon>
        <taxon>Pseudomonadota</taxon>
        <taxon>Alphaproteobacteria</taxon>
        <taxon>Hyphomicrobiales</taxon>
        <taxon>Methylobacteriaceae</taxon>
        <taxon>Methylobacterium</taxon>
    </lineage>
</organism>
<dbReference type="AlphaFoldDB" id="A0A5C4LE91"/>
<dbReference type="EMBL" id="VDDA01000008">
    <property type="protein sequence ID" value="TNC11692.1"/>
    <property type="molecule type" value="Genomic_DNA"/>
</dbReference>
<dbReference type="RefSeq" id="WP_139037210.1">
    <property type="nucleotide sequence ID" value="NZ_VDDA01000008.1"/>
</dbReference>
<evidence type="ECO:0000313" key="2">
    <source>
        <dbReference type="Proteomes" id="UP000305267"/>
    </source>
</evidence>
<accession>A0A5C4LE91</accession>
<dbReference type="OrthoDB" id="9956595at2"/>
<name>A0A5C4LE91_9HYPH</name>
<comment type="caution">
    <text evidence="1">The sequence shown here is derived from an EMBL/GenBank/DDBJ whole genome shotgun (WGS) entry which is preliminary data.</text>
</comment>
<gene>
    <name evidence="1" type="ORF">FF100_18830</name>
</gene>
<keyword evidence="2" id="KW-1185">Reference proteome</keyword>
<sequence length="90" mass="10131">MRDDMNPDAQVGQLFRRLSTMRVELGEPAFERTIRDLLQTLGSSAMREAEARARALASRGGRHPSDVWVRPFADRRSSEGWLDEGASDLT</sequence>
<dbReference type="Proteomes" id="UP000305267">
    <property type="component" value="Unassembled WGS sequence"/>
</dbReference>
<protein>
    <submittedName>
        <fullName evidence="1">Uncharacterized protein</fullName>
    </submittedName>
</protein>